<evidence type="ECO:0000313" key="2">
    <source>
        <dbReference type="EMBL" id="VFK47152.1"/>
    </source>
</evidence>
<dbReference type="AlphaFoldDB" id="A0A450Z5X5"/>
<dbReference type="EMBL" id="CAADFT010000162">
    <property type="protein sequence ID" value="VFK49197.1"/>
    <property type="molecule type" value="Genomic_DNA"/>
</dbReference>
<evidence type="ECO:0000256" key="1">
    <source>
        <dbReference type="SAM" id="MobiDB-lite"/>
    </source>
</evidence>
<name>A0A450Z5X5_9GAMM</name>
<feature type="region of interest" description="Disordered" evidence="1">
    <location>
        <begin position="1"/>
        <end position="53"/>
    </location>
</feature>
<protein>
    <submittedName>
        <fullName evidence="3">Uncharacterized protein</fullName>
    </submittedName>
</protein>
<gene>
    <name evidence="2" type="ORF">BECKTC1821D_GA0114238_10421</name>
    <name evidence="3" type="ORF">BECKTC1821E_GA0114239_11622</name>
</gene>
<dbReference type="EMBL" id="CAADFS010000042">
    <property type="protein sequence ID" value="VFK47152.1"/>
    <property type="molecule type" value="Genomic_DNA"/>
</dbReference>
<feature type="compositionally biased region" description="Basic and acidic residues" evidence="1">
    <location>
        <begin position="1"/>
        <end position="42"/>
    </location>
</feature>
<organism evidence="3">
    <name type="scientific">Candidatus Kentrum sp. TC</name>
    <dbReference type="NCBI Taxonomy" id="2126339"/>
    <lineage>
        <taxon>Bacteria</taxon>
        <taxon>Pseudomonadati</taxon>
        <taxon>Pseudomonadota</taxon>
        <taxon>Gammaproteobacteria</taxon>
        <taxon>Candidatus Kentrum</taxon>
    </lineage>
</organism>
<sequence length="75" mass="8519">MVESAKREVEDARKEGLEEGRKEGREEGREEERRKHEQERKNFAGSLRNNGVANPVIAASLGISEKELRDLLDGE</sequence>
<accession>A0A450Z5X5</accession>
<proteinExistence type="predicted"/>
<evidence type="ECO:0000313" key="3">
    <source>
        <dbReference type="EMBL" id="VFK49197.1"/>
    </source>
</evidence>
<reference evidence="3" key="1">
    <citation type="submission" date="2019-02" db="EMBL/GenBank/DDBJ databases">
        <authorList>
            <person name="Gruber-Vodicka R. H."/>
            <person name="Seah K. B. B."/>
        </authorList>
    </citation>
    <scope>NUCLEOTIDE SEQUENCE</scope>
    <source>
        <strain evidence="2">BECK_BZ123</strain>
        <strain evidence="3">BECK_BZ125</strain>
    </source>
</reference>